<dbReference type="RefSeq" id="WP_188707101.1">
    <property type="nucleotide sequence ID" value="NZ_BMIG01000002.1"/>
</dbReference>
<sequence length="307" mass="33957">MRDLSFDDMPLFARVAELGTLSAVARERDVPVSHVSRALLRIEKACGTRLIHRSTHGLATTAEGQTFLQYCRRLTGTLDELEGEFASQSRQAGGWVRVAASTVVAEYLLIPSFESLHAQHPRLCVELQVEDRLVDMAHDDIDIAIRTGAPPSDTVVARQLGTLGRRLYATPGYLQAHGIPRHPDELHQHRLITNSAVTMLNRWPFIVKGEPNIVLAEGQWRSGSTGITAQMALHGLGISRFATLVAEPLVRQGRLVPVLPDFVDEQPSPIYAVTLTSRHRLPKIRACIDHWAAWFAQAEGVQPVVQV</sequence>
<evidence type="ECO:0000256" key="1">
    <source>
        <dbReference type="ARBA" id="ARBA00009437"/>
    </source>
</evidence>
<dbReference type="InterPro" id="IPR036390">
    <property type="entry name" value="WH_DNA-bd_sf"/>
</dbReference>
<dbReference type="Proteomes" id="UP000620596">
    <property type="component" value="Unassembled WGS sequence"/>
</dbReference>
<protein>
    <submittedName>
        <fullName evidence="6">Transcriptional regulator</fullName>
    </submittedName>
</protein>
<dbReference type="Gene3D" id="3.40.190.290">
    <property type="match status" value="1"/>
</dbReference>
<keyword evidence="4" id="KW-0804">Transcription</keyword>
<name>A0A916SAH1_9BURK</name>
<dbReference type="Pfam" id="PF03466">
    <property type="entry name" value="LysR_substrate"/>
    <property type="match status" value="1"/>
</dbReference>
<dbReference type="PROSITE" id="PS50931">
    <property type="entry name" value="HTH_LYSR"/>
    <property type="match status" value="1"/>
</dbReference>
<keyword evidence="7" id="KW-1185">Reference proteome</keyword>
<dbReference type="GO" id="GO:0003677">
    <property type="term" value="F:DNA binding"/>
    <property type="evidence" value="ECO:0007669"/>
    <property type="project" value="UniProtKB-KW"/>
</dbReference>
<comment type="caution">
    <text evidence="6">The sequence shown here is derived from an EMBL/GenBank/DDBJ whole genome shotgun (WGS) entry which is preliminary data.</text>
</comment>
<evidence type="ECO:0000313" key="7">
    <source>
        <dbReference type="Proteomes" id="UP000620596"/>
    </source>
</evidence>
<dbReference type="SUPFAM" id="SSF46785">
    <property type="entry name" value="Winged helix' DNA-binding domain"/>
    <property type="match status" value="1"/>
</dbReference>
<proteinExistence type="inferred from homology"/>
<dbReference type="PANTHER" id="PTHR30537:SF5">
    <property type="entry name" value="HTH-TYPE TRANSCRIPTIONAL ACTIVATOR TTDR-RELATED"/>
    <property type="match status" value="1"/>
</dbReference>
<dbReference type="EMBL" id="BMIG01000002">
    <property type="protein sequence ID" value="GGA90773.1"/>
    <property type="molecule type" value="Genomic_DNA"/>
</dbReference>
<dbReference type="InterPro" id="IPR005119">
    <property type="entry name" value="LysR_subst-bd"/>
</dbReference>
<reference evidence="6" key="2">
    <citation type="submission" date="2020-09" db="EMBL/GenBank/DDBJ databases">
        <authorList>
            <person name="Sun Q."/>
            <person name="Zhou Y."/>
        </authorList>
    </citation>
    <scope>NUCLEOTIDE SEQUENCE</scope>
    <source>
        <strain evidence="6">CGMCC 1.15322</strain>
    </source>
</reference>
<gene>
    <name evidence="6" type="ORF">GCM10011496_09620</name>
</gene>
<dbReference type="InterPro" id="IPR058163">
    <property type="entry name" value="LysR-type_TF_proteobact-type"/>
</dbReference>
<dbReference type="CDD" id="cd08422">
    <property type="entry name" value="PBP2_CrgA_like"/>
    <property type="match status" value="1"/>
</dbReference>
<evidence type="ECO:0000256" key="4">
    <source>
        <dbReference type="ARBA" id="ARBA00023163"/>
    </source>
</evidence>
<dbReference type="Gene3D" id="1.10.10.10">
    <property type="entry name" value="Winged helix-like DNA-binding domain superfamily/Winged helix DNA-binding domain"/>
    <property type="match status" value="1"/>
</dbReference>
<dbReference type="InterPro" id="IPR000847">
    <property type="entry name" value="LysR_HTH_N"/>
</dbReference>
<dbReference type="PANTHER" id="PTHR30537">
    <property type="entry name" value="HTH-TYPE TRANSCRIPTIONAL REGULATOR"/>
    <property type="match status" value="1"/>
</dbReference>
<evidence type="ECO:0000256" key="2">
    <source>
        <dbReference type="ARBA" id="ARBA00023015"/>
    </source>
</evidence>
<evidence type="ECO:0000313" key="6">
    <source>
        <dbReference type="EMBL" id="GGA90773.1"/>
    </source>
</evidence>
<dbReference type="SUPFAM" id="SSF53850">
    <property type="entry name" value="Periplasmic binding protein-like II"/>
    <property type="match status" value="1"/>
</dbReference>
<dbReference type="InterPro" id="IPR036388">
    <property type="entry name" value="WH-like_DNA-bd_sf"/>
</dbReference>
<dbReference type="AlphaFoldDB" id="A0A916SAH1"/>
<keyword evidence="3" id="KW-0238">DNA-binding</keyword>
<evidence type="ECO:0000256" key="3">
    <source>
        <dbReference type="ARBA" id="ARBA00023125"/>
    </source>
</evidence>
<dbReference type="Pfam" id="PF00126">
    <property type="entry name" value="HTH_1"/>
    <property type="match status" value="1"/>
</dbReference>
<organism evidence="6 7">
    <name type="scientific">Polaromonas eurypsychrophila</name>
    <dbReference type="NCBI Taxonomy" id="1614635"/>
    <lineage>
        <taxon>Bacteria</taxon>
        <taxon>Pseudomonadati</taxon>
        <taxon>Pseudomonadota</taxon>
        <taxon>Betaproteobacteria</taxon>
        <taxon>Burkholderiales</taxon>
        <taxon>Comamonadaceae</taxon>
        <taxon>Polaromonas</taxon>
    </lineage>
</organism>
<dbReference type="GO" id="GO:0003700">
    <property type="term" value="F:DNA-binding transcription factor activity"/>
    <property type="evidence" value="ECO:0007669"/>
    <property type="project" value="InterPro"/>
</dbReference>
<feature type="domain" description="HTH lysR-type" evidence="5">
    <location>
        <begin position="4"/>
        <end position="61"/>
    </location>
</feature>
<comment type="similarity">
    <text evidence="1">Belongs to the LysR transcriptional regulatory family.</text>
</comment>
<keyword evidence="2" id="KW-0805">Transcription regulation</keyword>
<evidence type="ECO:0000259" key="5">
    <source>
        <dbReference type="PROSITE" id="PS50931"/>
    </source>
</evidence>
<accession>A0A916SAH1</accession>
<reference evidence="6" key="1">
    <citation type="journal article" date="2014" name="Int. J. Syst. Evol. Microbiol.">
        <title>Complete genome sequence of Corynebacterium casei LMG S-19264T (=DSM 44701T), isolated from a smear-ripened cheese.</title>
        <authorList>
            <consortium name="US DOE Joint Genome Institute (JGI-PGF)"/>
            <person name="Walter F."/>
            <person name="Albersmeier A."/>
            <person name="Kalinowski J."/>
            <person name="Ruckert C."/>
        </authorList>
    </citation>
    <scope>NUCLEOTIDE SEQUENCE</scope>
    <source>
        <strain evidence="6">CGMCC 1.15322</strain>
    </source>
</reference>